<dbReference type="InterPro" id="IPR050330">
    <property type="entry name" value="Bact_OuterMem_StrucFunc"/>
</dbReference>
<dbReference type="InterPro" id="IPR006665">
    <property type="entry name" value="OmpA-like"/>
</dbReference>
<evidence type="ECO:0000256" key="6">
    <source>
        <dbReference type="SAM" id="SignalP"/>
    </source>
</evidence>
<dbReference type="PANTHER" id="PTHR30329">
    <property type="entry name" value="STATOR ELEMENT OF FLAGELLAR MOTOR COMPLEX"/>
    <property type="match status" value="1"/>
</dbReference>
<keyword evidence="3" id="KW-0998">Cell outer membrane</keyword>
<dbReference type="SUPFAM" id="SSF103088">
    <property type="entry name" value="OmpA-like"/>
    <property type="match status" value="1"/>
</dbReference>
<gene>
    <name evidence="8" type="ORF">SAMN02745724_02308</name>
</gene>
<dbReference type="PANTHER" id="PTHR30329:SF21">
    <property type="entry name" value="LIPOPROTEIN YIAD-RELATED"/>
    <property type="match status" value="1"/>
</dbReference>
<feature type="coiled-coil region" evidence="5">
    <location>
        <begin position="92"/>
        <end position="126"/>
    </location>
</feature>
<dbReference type="InterPro" id="IPR027367">
    <property type="entry name" value="Gly-zipper_YMGG"/>
</dbReference>
<evidence type="ECO:0000256" key="4">
    <source>
        <dbReference type="PROSITE-ProRule" id="PRU00473"/>
    </source>
</evidence>
<dbReference type="OrthoDB" id="7061829at2"/>
<comment type="subcellular location">
    <subcellularLocation>
        <location evidence="1">Cell outer membrane</location>
    </subcellularLocation>
</comment>
<dbReference type="InterPro" id="IPR006664">
    <property type="entry name" value="OMP_bac"/>
</dbReference>
<dbReference type="EMBL" id="FOLO01000015">
    <property type="protein sequence ID" value="SFC69506.1"/>
    <property type="molecule type" value="Genomic_DNA"/>
</dbReference>
<dbReference type="CDD" id="cd07185">
    <property type="entry name" value="OmpA_C-like"/>
    <property type="match status" value="1"/>
</dbReference>
<dbReference type="NCBIfam" id="TIGR03789">
    <property type="entry name" value="pdsO"/>
    <property type="match status" value="1"/>
</dbReference>
<organism evidence="8 9">
    <name type="scientific">Pseudoalteromonas denitrificans DSM 6059</name>
    <dbReference type="NCBI Taxonomy" id="1123010"/>
    <lineage>
        <taxon>Bacteria</taxon>
        <taxon>Pseudomonadati</taxon>
        <taxon>Pseudomonadota</taxon>
        <taxon>Gammaproteobacteria</taxon>
        <taxon>Alteromonadales</taxon>
        <taxon>Pseudoalteromonadaceae</taxon>
        <taxon>Pseudoalteromonas</taxon>
    </lineage>
</organism>
<dbReference type="InterPro" id="IPR022511">
    <property type="entry name" value="PdsO"/>
</dbReference>
<dbReference type="Proteomes" id="UP000198862">
    <property type="component" value="Unassembled WGS sequence"/>
</dbReference>
<dbReference type="GO" id="GO:0009279">
    <property type="term" value="C:cell outer membrane"/>
    <property type="evidence" value="ECO:0007669"/>
    <property type="project" value="UniProtKB-SubCell"/>
</dbReference>
<proteinExistence type="predicted"/>
<dbReference type="PRINTS" id="PR01021">
    <property type="entry name" value="OMPADOMAIN"/>
</dbReference>
<evidence type="ECO:0000256" key="5">
    <source>
        <dbReference type="SAM" id="Coils"/>
    </source>
</evidence>
<keyword evidence="6" id="KW-0732">Signal</keyword>
<feature type="domain" description="OmpA-like" evidence="7">
    <location>
        <begin position="124"/>
        <end position="242"/>
    </location>
</feature>
<sequence length="252" mass="27930">MKKSTFNLNKTALTSALVLALCVPTFSAQAASHKPKEIQTEEVIGLSSGAVIGAVFGGPIGAFIGAFTGTLIGKIEVDKEQIDSKNKQIVAMEFKTQNYQELVAQTENLESRLEEVEFEKVQLQKQRINNLMAMTVQFRTGSAKIESHFAKQLSELAQVMKTNPDIQIDLNGFADQRGEEAFNLKLSKARVAQVQQYLIKQGVDHKRLSSHAFGESQAVAKQTDYEGDFFDRRVTVKAKKVQSKTHTASNQY</sequence>
<feature type="chain" id="PRO_5011463911" evidence="6">
    <location>
        <begin position="31"/>
        <end position="252"/>
    </location>
</feature>
<feature type="signal peptide" evidence="6">
    <location>
        <begin position="1"/>
        <end position="30"/>
    </location>
</feature>
<keyword evidence="9" id="KW-1185">Reference proteome</keyword>
<evidence type="ECO:0000313" key="8">
    <source>
        <dbReference type="EMBL" id="SFC69506.1"/>
    </source>
</evidence>
<dbReference type="AlphaFoldDB" id="A0A1I1L926"/>
<protein>
    <submittedName>
        <fullName evidence="8">Sortase system peptidoglycan-associated protein</fullName>
    </submittedName>
</protein>
<evidence type="ECO:0000259" key="7">
    <source>
        <dbReference type="PROSITE" id="PS51123"/>
    </source>
</evidence>
<keyword evidence="2 4" id="KW-0472">Membrane</keyword>
<keyword evidence="5" id="KW-0175">Coiled coil</keyword>
<evidence type="ECO:0000256" key="2">
    <source>
        <dbReference type="ARBA" id="ARBA00023136"/>
    </source>
</evidence>
<reference evidence="8 9" key="1">
    <citation type="submission" date="2016-10" db="EMBL/GenBank/DDBJ databases">
        <authorList>
            <person name="de Groot N.N."/>
        </authorList>
    </citation>
    <scope>NUCLEOTIDE SEQUENCE [LARGE SCALE GENOMIC DNA]</scope>
    <source>
        <strain evidence="8 9">DSM 6059</strain>
    </source>
</reference>
<dbReference type="Pfam" id="PF13441">
    <property type="entry name" value="Gly-zipper_YMGG"/>
    <property type="match status" value="1"/>
</dbReference>
<dbReference type="Pfam" id="PF00691">
    <property type="entry name" value="OmpA"/>
    <property type="match status" value="1"/>
</dbReference>
<name>A0A1I1L926_9GAMM</name>
<evidence type="ECO:0000313" key="9">
    <source>
        <dbReference type="Proteomes" id="UP000198862"/>
    </source>
</evidence>
<dbReference type="Gene3D" id="3.30.1330.60">
    <property type="entry name" value="OmpA-like domain"/>
    <property type="match status" value="1"/>
</dbReference>
<dbReference type="InterPro" id="IPR036737">
    <property type="entry name" value="OmpA-like_sf"/>
</dbReference>
<dbReference type="RefSeq" id="WP_091983810.1">
    <property type="nucleotide sequence ID" value="NZ_FOLO01000015.1"/>
</dbReference>
<dbReference type="STRING" id="1123010.SAMN02745724_02308"/>
<dbReference type="PROSITE" id="PS51123">
    <property type="entry name" value="OMPA_2"/>
    <property type="match status" value="1"/>
</dbReference>
<accession>A0A1I1L926</accession>
<evidence type="ECO:0000256" key="3">
    <source>
        <dbReference type="ARBA" id="ARBA00023237"/>
    </source>
</evidence>
<evidence type="ECO:0000256" key="1">
    <source>
        <dbReference type="ARBA" id="ARBA00004442"/>
    </source>
</evidence>